<protein>
    <recommendedName>
        <fullName evidence="3">DUF4034 domain-containing protein</fullName>
    </recommendedName>
</protein>
<name>A0ABW1G2Q5_9ACTN</name>
<comment type="caution">
    <text evidence="1">The sequence shown here is derived from an EMBL/GenBank/DDBJ whole genome shotgun (WGS) entry which is preliminary data.</text>
</comment>
<keyword evidence="2" id="KW-1185">Reference proteome</keyword>
<dbReference type="EMBL" id="JBHSQJ010000071">
    <property type="protein sequence ID" value="MFC5909005.1"/>
    <property type="molecule type" value="Genomic_DNA"/>
</dbReference>
<dbReference type="RefSeq" id="WP_380584409.1">
    <property type="nucleotide sequence ID" value="NZ_JBHSQJ010000071.1"/>
</dbReference>
<proteinExistence type="predicted"/>
<reference evidence="2" key="1">
    <citation type="journal article" date="2019" name="Int. J. Syst. Evol. Microbiol.">
        <title>The Global Catalogue of Microorganisms (GCM) 10K type strain sequencing project: providing services to taxonomists for standard genome sequencing and annotation.</title>
        <authorList>
            <consortium name="The Broad Institute Genomics Platform"/>
            <consortium name="The Broad Institute Genome Sequencing Center for Infectious Disease"/>
            <person name="Wu L."/>
            <person name="Ma J."/>
        </authorList>
    </citation>
    <scope>NUCLEOTIDE SEQUENCE [LARGE SCALE GENOMIC DNA]</scope>
    <source>
        <strain evidence="2">JCM 4816</strain>
    </source>
</reference>
<evidence type="ECO:0000313" key="1">
    <source>
        <dbReference type="EMBL" id="MFC5909005.1"/>
    </source>
</evidence>
<organism evidence="1 2">
    <name type="scientific">Streptacidiphilus monticola</name>
    <dbReference type="NCBI Taxonomy" id="2161674"/>
    <lineage>
        <taxon>Bacteria</taxon>
        <taxon>Bacillati</taxon>
        <taxon>Actinomycetota</taxon>
        <taxon>Actinomycetes</taxon>
        <taxon>Kitasatosporales</taxon>
        <taxon>Streptomycetaceae</taxon>
        <taxon>Streptacidiphilus</taxon>
    </lineage>
</organism>
<dbReference type="Proteomes" id="UP001596174">
    <property type="component" value="Unassembled WGS sequence"/>
</dbReference>
<evidence type="ECO:0008006" key="3">
    <source>
        <dbReference type="Google" id="ProtNLM"/>
    </source>
</evidence>
<gene>
    <name evidence="1" type="ORF">ACFP3V_17490</name>
</gene>
<sequence length="347" mass="37823">MSNLSLLGPAAIGAFVAMRAIANRGQSSAARGPKPVPVDETQGDAELAALQRAVAATDWPTAAGILGPVRERGDFERLTWLISGIEELGGVFLLRLPEKHPDDPLVLTVSGARHVAWAWQARTGARASQVTQDQFRTFHERLRTAEEHLYAAAEADPQSAAPWVFLTTASRGLEHGHDVTRRRFEAGVRRAPLHTGLHAAQLQQICRKWGGSHEEMHAFARTARKNAPSGSGLGVLTAYAHLEHWLDLPSGQDAAYIRTPEVRAELREAAQGSVLHPAYTPTVPPYPALNAFAMAFWLAGDFASGHDLFQRIGDHPTRFPWAYAGDPGRVFARARQDCKKGKKGKQP</sequence>
<accession>A0ABW1G2Q5</accession>
<evidence type="ECO:0000313" key="2">
    <source>
        <dbReference type="Proteomes" id="UP001596174"/>
    </source>
</evidence>